<dbReference type="PROSITE" id="PS51192">
    <property type="entry name" value="HELICASE_ATP_BIND_1"/>
    <property type="match status" value="1"/>
</dbReference>
<dbReference type="PANTHER" id="PTHR47959">
    <property type="entry name" value="ATP-DEPENDENT RNA HELICASE RHLE-RELATED"/>
    <property type="match status" value="1"/>
</dbReference>
<dbReference type="Proteomes" id="UP000320585">
    <property type="component" value="Chromosome"/>
</dbReference>
<gene>
    <name evidence="11" type="primary">deaD</name>
    <name evidence="11" type="ORF">Dia5BBH33_13290</name>
</gene>
<evidence type="ECO:0000256" key="3">
    <source>
        <dbReference type="ARBA" id="ARBA00022806"/>
    </source>
</evidence>
<keyword evidence="4" id="KW-0067">ATP-binding</keyword>
<name>A0A8D4UUZ1_9FIRM</name>
<reference evidence="12" key="1">
    <citation type="submission" date="2019-05" db="EMBL/GenBank/DDBJ databases">
        <title>Complete genome sequencing of Dialister sp. strain 5BBH33.</title>
        <authorList>
            <person name="Sakamoto M."/>
            <person name="Murakami T."/>
            <person name="Mori H."/>
        </authorList>
    </citation>
    <scope>NUCLEOTIDE SEQUENCE [LARGE SCALE GENOMIC DNA]</scope>
    <source>
        <strain evidence="12">5BBH33</strain>
    </source>
</reference>
<evidence type="ECO:0000313" key="11">
    <source>
        <dbReference type="EMBL" id="BBK25394.1"/>
    </source>
</evidence>
<feature type="region of interest" description="Disordered" evidence="7">
    <location>
        <begin position="387"/>
        <end position="427"/>
    </location>
</feature>
<evidence type="ECO:0000256" key="6">
    <source>
        <dbReference type="PROSITE-ProRule" id="PRU00552"/>
    </source>
</evidence>
<feature type="domain" description="DEAD-box RNA helicase Q" evidence="10">
    <location>
        <begin position="2"/>
        <end position="30"/>
    </location>
</feature>
<feature type="domain" description="Helicase C-terminal" evidence="9">
    <location>
        <begin position="233"/>
        <end position="376"/>
    </location>
</feature>
<dbReference type="InterPro" id="IPR027417">
    <property type="entry name" value="P-loop_NTPase"/>
</dbReference>
<dbReference type="InterPro" id="IPR050079">
    <property type="entry name" value="DEAD_box_RNA_helicase"/>
</dbReference>
<dbReference type="EMBL" id="AP019697">
    <property type="protein sequence ID" value="BBK25394.1"/>
    <property type="molecule type" value="Genomic_DNA"/>
</dbReference>
<keyword evidence="12" id="KW-1185">Reference proteome</keyword>
<dbReference type="PANTHER" id="PTHR47959:SF1">
    <property type="entry name" value="ATP-DEPENDENT RNA HELICASE DBPA"/>
    <property type="match status" value="1"/>
</dbReference>
<dbReference type="SUPFAM" id="SSF52540">
    <property type="entry name" value="P-loop containing nucleoside triphosphate hydrolases"/>
    <property type="match status" value="1"/>
</dbReference>
<dbReference type="PROSITE" id="PS51194">
    <property type="entry name" value="HELICASE_CTER"/>
    <property type="match status" value="1"/>
</dbReference>
<feature type="compositionally biased region" description="Basic residues" evidence="7">
    <location>
        <begin position="401"/>
        <end position="414"/>
    </location>
</feature>
<keyword evidence="3 11" id="KW-0347">Helicase</keyword>
<evidence type="ECO:0000259" key="8">
    <source>
        <dbReference type="PROSITE" id="PS51192"/>
    </source>
</evidence>
<dbReference type="OrthoDB" id="9805696at2"/>
<dbReference type="GO" id="GO:0005524">
    <property type="term" value="F:ATP binding"/>
    <property type="evidence" value="ECO:0007669"/>
    <property type="project" value="UniProtKB-KW"/>
</dbReference>
<dbReference type="GO" id="GO:0005829">
    <property type="term" value="C:cytosol"/>
    <property type="evidence" value="ECO:0007669"/>
    <property type="project" value="TreeGrafter"/>
</dbReference>
<keyword evidence="2" id="KW-0378">Hydrolase</keyword>
<evidence type="ECO:0000256" key="4">
    <source>
        <dbReference type="ARBA" id="ARBA00022840"/>
    </source>
</evidence>
<evidence type="ECO:0000256" key="7">
    <source>
        <dbReference type="SAM" id="MobiDB-lite"/>
    </source>
</evidence>
<accession>A0A8D4UUZ1</accession>
<dbReference type="GO" id="GO:0003676">
    <property type="term" value="F:nucleic acid binding"/>
    <property type="evidence" value="ECO:0007669"/>
    <property type="project" value="InterPro"/>
</dbReference>
<dbReference type="InterPro" id="IPR011545">
    <property type="entry name" value="DEAD/DEAH_box_helicase_dom"/>
</dbReference>
<organism evidence="11 12">
    <name type="scientific">Dialister hominis</name>
    <dbReference type="NCBI Taxonomy" id="2582419"/>
    <lineage>
        <taxon>Bacteria</taxon>
        <taxon>Bacillati</taxon>
        <taxon>Bacillota</taxon>
        <taxon>Negativicutes</taxon>
        <taxon>Veillonellales</taxon>
        <taxon>Veillonellaceae</taxon>
        <taxon>Dialister</taxon>
    </lineage>
</organism>
<dbReference type="RefSeq" id="WP_108850787.1">
    <property type="nucleotide sequence ID" value="NZ_AP019697.1"/>
</dbReference>
<dbReference type="SMART" id="SM00487">
    <property type="entry name" value="DEXDc"/>
    <property type="match status" value="1"/>
</dbReference>
<sequence>MNAFTALGVSAALTDIMKLQGIVKPTPIQEASIPSIFKGKDVIGRSQTGTGKTLAYLLPVIQRVDTEKNTTQVLIMTPTRELSRQIFDVLRPFAIKLDIDAADIIGGRTIENQLRKLKRDPAVIIGTPGRLLDHIRRRSLDLSNVKTVILDEADQMLANGFREDIEALVDETPKKRQVLLFSATMPDDAKRLARKYMNQPVYIDVAEKAAASTVDQRVYETTKPHKFKLLLKHLNEMNLYMAVVFCNTREGAHELAEKLQEETNFVVDEIHGDMSQSQRNQVIREFEKAKIQVLVASDIAARGLDVEGVTHVFNYDIPRNLEYYVHRIGRTGRAGTSGIAITYATPEDGLLLRKLEKSISETITRYDEKGNVRRVRQGKPAKKVVIPGMYKPTKSKEHKALGHKGKNMRQKRKDKPAQKGTRGRKKK</sequence>
<dbReference type="Gene3D" id="3.40.50.300">
    <property type="entry name" value="P-loop containing nucleotide triphosphate hydrolases"/>
    <property type="match status" value="2"/>
</dbReference>
<dbReference type="GeneID" id="92716552"/>
<keyword evidence="1" id="KW-0547">Nucleotide-binding</keyword>
<comment type="similarity">
    <text evidence="5">Belongs to the DEAD box helicase family.</text>
</comment>
<dbReference type="CDD" id="cd00268">
    <property type="entry name" value="DEADc"/>
    <property type="match status" value="1"/>
</dbReference>
<evidence type="ECO:0000259" key="9">
    <source>
        <dbReference type="PROSITE" id="PS51194"/>
    </source>
</evidence>
<evidence type="ECO:0000256" key="5">
    <source>
        <dbReference type="ARBA" id="ARBA00038437"/>
    </source>
</evidence>
<dbReference type="InterPro" id="IPR044742">
    <property type="entry name" value="DEAD/DEAH_RhlB"/>
</dbReference>
<dbReference type="Pfam" id="PF00271">
    <property type="entry name" value="Helicase_C"/>
    <property type="match status" value="1"/>
</dbReference>
<dbReference type="SMART" id="SM00490">
    <property type="entry name" value="HELICc"/>
    <property type="match status" value="1"/>
</dbReference>
<dbReference type="KEGG" id="dho:Dia5BBH33_13290"/>
<evidence type="ECO:0000256" key="2">
    <source>
        <dbReference type="ARBA" id="ARBA00022801"/>
    </source>
</evidence>
<dbReference type="InterPro" id="IPR001650">
    <property type="entry name" value="Helicase_C-like"/>
</dbReference>
<dbReference type="GO" id="GO:0016787">
    <property type="term" value="F:hydrolase activity"/>
    <property type="evidence" value="ECO:0007669"/>
    <property type="project" value="UniProtKB-KW"/>
</dbReference>
<dbReference type="Pfam" id="PF00270">
    <property type="entry name" value="DEAD"/>
    <property type="match status" value="1"/>
</dbReference>
<dbReference type="CDD" id="cd18787">
    <property type="entry name" value="SF2_C_DEAD"/>
    <property type="match status" value="1"/>
</dbReference>
<feature type="short sequence motif" description="Q motif" evidence="6">
    <location>
        <begin position="2"/>
        <end position="30"/>
    </location>
</feature>
<dbReference type="GO" id="GO:0003724">
    <property type="term" value="F:RNA helicase activity"/>
    <property type="evidence" value="ECO:0007669"/>
    <property type="project" value="InterPro"/>
</dbReference>
<proteinExistence type="inferred from homology"/>
<evidence type="ECO:0000259" key="10">
    <source>
        <dbReference type="PROSITE" id="PS51195"/>
    </source>
</evidence>
<feature type="domain" description="Helicase ATP-binding" evidence="8">
    <location>
        <begin position="33"/>
        <end position="203"/>
    </location>
</feature>
<protein>
    <submittedName>
        <fullName evidence="11">RNA helicase</fullName>
    </submittedName>
</protein>
<evidence type="ECO:0000256" key="1">
    <source>
        <dbReference type="ARBA" id="ARBA00022741"/>
    </source>
</evidence>
<dbReference type="InterPro" id="IPR014001">
    <property type="entry name" value="Helicase_ATP-bd"/>
</dbReference>
<dbReference type="AlphaFoldDB" id="A0A8D4UUZ1"/>
<dbReference type="InterPro" id="IPR014014">
    <property type="entry name" value="RNA_helicase_DEAD_Q_motif"/>
</dbReference>
<dbReference type="PROSITE" id="PS51195">
    <property type="entry name" value="Q_MOTIF"/>
    <property type="match status" value="1"/>
</dbReference>
<evidence type="ECO:0000313" key="12">
    <source>
        <dbReference type="Proteomes" id="UP000320585"/>
    </source>
</evidence>